<evidence type="ECO:0000256" key="18">
    <source>
        <dbReference type="SAM" id="MobiDB-lite"/>
    </source>
</evidence>
<dbReference type="InterPro" id="IPR039606">
    <property type="entry name" value="Phytol/farnesol_kinase"/>
</dbReference>
<evidence type="ECO:0000256" key="9">
    <source>
        <dbReference type="ARBA" id="ARBA00022777"/>
    </source>
</evidence>
<keyword evidence="7" id="KW-0479">Metal-binding</keyword>
<keyword evidence="8 17" id="KW-0863">Zinc-finger</keyword>
<dbReference type="GO" id="GO:0009507">
    <property type="term" value="C:chloroplast"/>
    <property type="evidence" value="ECO:0007669"/>
    <property type="project" value="UniProtKB-SubCell"/>
</dbReference>
<feature type="compositionally biased region" description="Gly residues" evidence="18">
    <location>
        <begin position="345"/>
        <end position="389"/>
    </location>
</feature>
<keyword evidence="13" id="KW-0472">Membrane</keyword>
<reference evidence="20" key="1">
    <citation type="journal article" date="2020" name="bioRxiv">
        <title>Comparative genomics of Chlamydomonas.</title>
        <authorList>
            <person name="Craig R.J."/>
            <person name="Hasan A.R."/>
            <person name="Ness R.W."/>
            <person name="Keightley P.D."/>
        </authorList>
    </citation>
    <scope>NUCLEOTIDE SEQUENCE</scope>
    <source>
        <strain evidence="20">CCAP 11/70</strain>
    </source>
</reference>
<dbReference type="InterPro" id="IPR002893">
    <property type="entry name" value="Znf_MYND"/>
</dbReference>
<keyword evidence="9" id="KW-0418">Kinase</keyword>
<dbReference type="GO" id="GO:0016020">
    <property type="term" value="C:membrane"/>
    <property type="evidence" value="ECO:0007669"/>
    <property type="project" value="UniProtKB-SubCell"/>
</dbReference>
<feature type="compositionally biased region" description="Low complexity" evidence="18">
    <location>
        <begin position="648"/>
        <end position="664"/>
    </location>
</feature>
<evidence type="ECO:0000256" key="16">
    <source>
        <dbReference type="ARBA" id="ARBA00048889"/>
    </source>
</evidence>
<evidence type="ECO:0000256" key="15">
    <source>
        <dbReference type="ARBA" id="ARBA00039024"/>
    </source>
</evidence>
<evidence type="ECO:0000256" key="14">
    <source>
        <dbReference type="ARBA" id="ARBA00024015"/>
    </source>
</evidence>
<feature type="compositionally biased region" description="Gly residues" evidence="18">
    <location>
        <begin position="665"/>
        <end position="678"/>
    </location>
</feature>
<evidence type="ECO:0000256" key="10">
    <source>
        <dbReference type="ARBA" id="ARBA00022833"/>
    </source>
</evidence>
<evidence type="ECO:0000256" key="11">
    <source>
        <dbReference type="ARBA" id="ARBA00022946"/>
    </source>
</evidence>
<keyword evidence="10" id="KW-0862">Zinc</keyword>
<comment type="caution">
    <text evidence="20">The sequence shown here is derived from an EMBL/GenBank/DDBJ whole genome shotgun (WGS) entry which is preliminary data.</text>
</comment>
<keyword evidence="11" id="KW-0809">Transit peptide</keyword>
<dbReference type="PANTHER" id="PTHR32523">
    <property type="entry name" value="PHYTOL KINASE 1, CHLOROPLASTIC"/>
    <property type="match status" value="1"/>
</dbReference>
<keyword evidence="12" id="KW-1133">Transmembrane helix</keyword>
<dbReference type="Gene3D" id="6.10.140.2220">
    <property type="match status" value="1"/>
</dbReference>
<sequence>MLLVRDREAACSVLQNDSIRVGIVRLLAWSVRLPAPDVSGAESAKLKAQRYSGFAAVDIAGSLAHTAFDNRYPGGGFVAELLRTQVPHALARQLASLNQALEGAPAPRPRRFWSSALLCVSSAARLCLGLSPYPWQAGLDPALLAQLAEALAESHVVEHLARAILHVRCALSAQGAACQAPELDADSLQDLQDACDVFCRVHSRLSTLHSSLHSAKPEAQAGPEAAAAAEHLSRVLLGPCAHHALMVIGLEALGVMEGAVGPEEAGAAVPCACRGGVAAAAAAERAVVEMNTLVALQRYLAVGGPCPKAPPPPGGSAAWAANAPRPALSAFLLLRLGFAAEGPGPAQGTGASGSGSSSTGGGGGGGSSSTGGGGGGGSSSTGGGGGGGGSGPWPCIAADLWRLAAVASRGEDEDLEKRADVLAGILEFLTRSYLDRLLIAGKRLEYPAEALPELAAALEGGALPLMERLLRRAGETPDGLEARALSEFCERARGQACLVWVRVLPLLAYGEPAEAAAFVATVSKLLRRTGARALIADGTRGCAFGPLAACQLMCAVCARLEAPPDGVLEPARDQLMLILSLAIPGWLADLVPLVREAAVLEEEAWRERQPERNGGGAPGVESSRPAILPLHFALWALLGHVSRPFTSAGPSPAAAGAEASTGVTNSGGGEEYGSGAGVSGSSGAVASWPSRELAEGAEVALVGAAMGLLQRRGADVLEAVNMGATMVSAAVRLSATRPEAVRRALRANDPVFAWRPEAMQTVATALRSREANAAAIIAAAEGLERVLEAWARGEEGGEEVAVELWEGLQASGEEVGLDAKVAGQLVPPAEARRRLGLPACSNPACVSLAGDSEAGRRLQLCGRCGRVAYCCRECQTAHWRAGHKEACGGGVGKPA</sequence>
<dbReference type="Proteomes" id="UP000612055">
    <property type="component" value="Unassembled WGS sequence"/>
</dbReference>
<evidence type="ECO:0000256" key="13">
    <source>
        <dbReference type="ARBA" id="ARBA00023136"/>
    </source>
</evidence>
<evidence type="ECO:0000256" key="12">
    <source>
        <dbReference type="ARBA" id="ARBA00022989"/>
    </source>
</evidence>
<evidence type="ECO:0000256" key="7">
    <source>
        <dbReference type="ARBA" id="ARBA00022723"/>
    </source>
</evidence>
<evidence type="ECO:0000313" key="21">
    <source>
        <dbReference type="Proteomes" id="UP000612055"/>
    </source>
</evidence>
<gene>
    <name evidence="20" type="ORF">HYH03_013288</name>
</gene>
<comment type="subcellular location">
    <subcellularLocation>
        <location evidence="1">Plastid</location>
        <location evidence="1">Chloroplast membrane</location>
        <topology evidence="1">Multi-pass membrane protein</topology>
    </subcellularLocation>
</comment>
<dbReference type="EMBL" id="JAEHOE010000087">
    <property type="protein sequence ID" value="KAG2488143.1"/>
    <property type="molecule type" value="Genomic_DNA"/>
</dbReference>
<dbReference type="Pfam" id="PF01753">
    <property type="entry name" value="zf-MYND"/>
    <property type="match status" value="1"/>
</dbReference>
<dbReference type="AlphaFoldDB" id="A0A836BUM5"/>
<dbReference type="PANTHER" id="PTHR32523:SF8">
    <property type="entry name" value="DOLICHOL KINASE"/>
    <property type="match status" value="1"/>
</dbReference>
<keyword evidence="21" id="KW-1185">Reference proteome</keyword>
<evidence type="ECO:0000256" key="1">
    <source>
        <dbReference type="ARBA" id="ARBA00004508"/>
    </source>
</evidence>
<keyword evidence="5" id="KW-0808">Transferase</keyword>
<evidence type="ECO:0000256" key="3">
    <source>
        <dbReference type="ARBA" id="ARBA00022528"/>
    </source>
</evidence>
<evidence type="ECO:0000313" key="20">
    <source>
        <dbReference type="EMBL" id="KAG2488143.1"/>
    </source>
</evidence>
<name>A0A836BUM5_9CHLO</name>
<accession>A0A836BUM5</accession>
<dbReference type="SUPFAM" id="SSF144232">
    <property type="entry name" value="HIT/MYND zinc finger-like"/>
    <property type="match status" value="1"/>
</dbReference>
<feature type="region of interest" description="Disordered" evidence="18">
    <location>
        <begin position="648"/>
        <end position="678"/>
    </location>
</feature>
<feature type="region of interest" description="Disordered" evidence="18">
    <location>
        <begin position="344"/>
        <end position="389"/>
    </location>
</feature>
<dbReference type="PROSITE" id="PS50865">
    <property type="entry name" value="ZF_MYND_2"/>
    <property type="match status" value="1"/>
</dbReference>
<proteinExistence type="inferred from homology"/>
<comment type="catalytic activity">
    <reaction evidence="16">
        <text>phytol + CTP = phytyl phosphate + CDP + H(+)</text>
        <dbReference type="Rhea" id="RHEA:38055"/>
        <dbReference type="ChEBI" id="CHEBI:15378"/>
        <dbReference type="ChEBI" id="CHEBI:17327"/>
        <dbReference type="ChEBI" id="CHEBI:37563"/>
        <dbReference type="ChEBI" id="CHEBI:58069"/>
        <dbReference type="ChEBI" id="CHEBI:75483"/>
        <dbReference type="EC" id="2.7.1.182"/>
    </reaction>
</comment>
<protein>
    <recommendedName>
        <fullName evidence="15">phytol kinase</fullName>
        <ecNumber evidence="15">2.7.1.182</ecNumber>
    </recommendedName>
</protein>
<keyword evidence="4" id="KW-0934">Plastid</keyword>
<evidence type="ECO:0000256" key="5">
    <source>
        <dbReference type="ARBA" id="ARBA00022679"/>
    </source>
</evidence>
<keyword evidence="3" id="KW-0150">Chloroplast</keyword>
<dbReference type="GO" id="GO:0008270">
    <property type="term" value="F:zinc ion binding"/>
    <property type="evidence" value="ECO:0007669"/>
    <property type="project" value="UniProtKB-KW"/>
</dbReference>
<comment type="similarity">
    <text evidence="2">Belongs to the polyprenol kinase family.</text>
</comment>
<evidence type="ECO:0000256" key="8">
    <source>
        <dbReference type="ARBA" id="ARBA00022771"/>
    </source>
</evidence>
<organism evidence="20 21">
    <name type="scientific">Edaphochlamys debaryana</name>
    <dbReference type="NCBI Taxonomy" id="47281"/>
    <lineage>
        <taxon>Eukaryota</taxon>
        <taxon>Viridiplantae</taxon>
        <taxon>Chlorophyta</taxon>
        <taxon>core chlorophytes</taxon>
        <taxon>Chlorophyceae</taxon>
        <taxon>CS clade</taxon>
        <taxon>Chlamydomonadales</taxon>
        <taxon>Chlamydomonadales incertae sedis</taxon>
        <taxon>Edaphochlamys</taxon>
    </lineage>
</organism>
<evidence type="ECO:0000259" key="19">
    <source>
        <dbReference type="PROSITE" id="PS50865"/>
    </source>
</evidence>
<comment type="pathway">
    <text evidence="14">Cofactor biosynthesis; tocopherol biosynthesis.</text>
</comment>
<feature type="domain" description="MYND-type" evidence="19">
    <location>
        <begin position="842"/>
        <end position="887"/>
    </location>
</feature>
<keyword evidence="6" id="KW-0812">Transmembrane</keyword>
<dbReference type="GO" id="GO:0010276">
    <property type="term" value="F:phytol kinase activity"/>
    <property type="evidence" value="ECO:0007669"/>
    <property type="project" value="UniProtKB-EC"/>
</dbReference>
<dbReference type="EC" id="2.7.1.182" evidence="15"/>
<dbReference type="OrthoDB" id="550206at2759"/>
<evidence type="ECO:0000256" key="4">
    <source>
        <dbReference type="ARBA" id="ARBA00022640"/>
    </source>
</evidence>
<evidence type="ECO:0000256" key="6">
    <source>
        <dbReference type="ARBA" id="ARBA00022692"/>
    </source>
</evidence>
<evidence type="ECO:0000256" key="2">
    <source>
        <dbReference type="ARBA" id="ARBA00010794"/>
    </source>
</evidence>
<evidence type="ECO:0000256" key="17">
    <source>
        <dbReference type="PROSITE-ProRule" id="PRU00134"/>
    </source>
</evidence>